<dbReference type="GO" id="GO:0003700">
    <property type="term" value="F:DNA-binding transcription factor activity"/>
    <property type="evidence" value="ECO:0007669"/>
    <property type="project" value="InterPro"/>
</dbReference>
<dbReference type="InterPro" id="IPR058163">
    <property type="entry name" value="LysR-type_TF_proteobact-type"/>
</dbReference>
<dbReference type="Pfam" id="PF03466">
    <property type="entry name" value="LysR_substrate"/>
    <property type="match status" value="1"/>
</dbReference>
<dbReference type="SUPFAM" id="SSF53850">
    <property type="entry name" value="Periplasmic binding protein-like II"/>
    <property type="match status" value="1"/>
</dbReference>
<dbReference type="RefSeq" id="WP_118862682.1">
    <property type="nucleotide sequence ID" value="NZ_QWLV01000001.1"/>
</dbReference>
<dbReference type="CDD" id="cd08422">
    <property type="entry name" value="PBP2_CrgA_like"/>
    <property type="match status" value="1"/>
</dbReference>
<dbReference type="Gene3D" id="1.10.10.10">
    <property type="entry name" value="Winged helix-like DNA-binding domain superfamily/Winged helix DNA-binding domain"/>
    <property type="match status" value="1"/>
</dbReference>
<comment type="similarity">
    <text evidence="1">Belongs to the LysR transcriptional regulatory family.</text>
</comment>
<keyword evidence="4" id="KW-0804">Transcription</keyword>
<keyword evidence="7" id="KW-1185">Reference proteome</keyword>
<organism evidence="6 7">
    <name type="scientific">Sphingomonas gilva</name>
    <dbReference type="NCBI Taxonomy" id="2305907"/>
    <lineage>
        <taxon>Bacteria</taxon>
        <taxon>Pseudomonadati</taxon>
        <taxon>Pseudomonadota</taxon>
        <taxon>Alphaproteobacteria</taxon>
        <taxon>Sphingomonadales</taxon>
        <taxon>Sphingomonadaceae</taxon>
        <taxon>Sphingomonas</taxon>
    </lineage>
</organism>
<keyword evidence="2" id="KW-0805">Transcription regulation</keyword>
<dbReference type="Proteomes" id="UP000266693">
    <property type="component" value="Unassembled WGS sequence"/>
</dbReference>
<evidence type="ECO:0000313" key="6">
    <source>
        <dbReference type="EMBL" id="RHW19174.1"/>
    </source>
</evidence>
<dbReference type="PANTHER" id="PTHR30537:SF5">
    <property type="entry name" value="HTH-TYPE TRANSCRIPTIONAL ACTIVATOR TTDR-RELATED"/>
    <property type="match status" value="1"/>
</dbReference>
<gene>
    <name evidence="6" type="ORF">D1610_03430</name>
</gene>
<evidence type="ECO:0000256" key="4">
    <source>
        <dbReference type="ARBA" id="ARBA00023163"/>
    </source>
</evidence>
<dbReference type="OrthoDB" id="9812435at2"/>
<evidence type="ECO:0000313" key="7">
    <source>
        <dbReference type="Proteomes" id="UP000266693"/>
    </source>
</evidence>
<comment type="caution">
    <text evidence="6">The sequence shown here is derived from an EMBL/GenBank/DDBJ whole genome shotgun (WGS) entry which is preliminary data.</text>
</comment>
<evidence type="ECO:0000256" key="1">
    <source>
        <dbReference type="ARBA" id="ARBA00009437"/>
    </source>
</evidence>
<dbReference type="InterPro" id="IPR036390">
    <property type="entry name" value="WH_DNA-bd_sf"/>
</dbReference>
<feature type="domain" description="HTH lysR-type" evidence="5">
    <location>
        <begin position="4"/>
        <end position="61"/>
    </location>
</feature>
<reference evidence="6 7" key="1">
    <citation type="submission" date="2018-08" db="EMBL/GenBank/DDBJ databases">
        <title>The multiple taxonomic identification of Sphingomonas gilva.</title>
        <authorList>
            <person name="Zhu D."/>
            <person name="Zheng S."/>
        </authorList>
    </citation>
    <scope>NUCLEOTIDE SEQUENCE [LARGE SCALE GENOMIC DNA]</scope>
    <source>
        <strain evidence="6 7">ZDH117</strain>
    </source>
</reference>
<evidence type="ECO:0000256" key="3">
    <source>
        <dbReference type="ARBA" id="ARBA00023125"/>
    </source>
</evidence>
<dbReference type="SUPFAM" id="SSF46785">
    <property type="entry name" value="Winged helix' DNA-binding domain"/>
    <property type="match status" value="1"/>
</dbReference>
<name>A0A396RRB0_9SPHN</name>
<evidence type="ECO:0000256" key="2">
    <source>
        <dbReference type="ARBA" id="ARBA00023015"/>
    </source>
</evidence>
<dbReference type="GO" id="GO:0006351">
    <property type="term" value="P:DNA-templated transcription"/>
    <property type="evidence" value="ECO:0007669"/>
    <property type="project" value="TreeGrafter"/>
</dbReference>
<keyword evidence="3" id="KW-0238">DNA-binding</keyword>
<proteinExistence type="inferred from homology"/>
<dbReference type="InterPro" id="IPR005119">
    <property type="entry name" value="LysR_subst-bd"/>
</dbReference>
<dbReference type="PROSITE" id="PS50931">
    <property type="entry name" value="HTH_LYSR"/>
    <property type="match status" value="1"/>
</dbReference>
<dbReference type="InterPro" id="IPR000847">
    <property type="entry name" value="LysR_HTH_N"/>
</dbReference>
<dbReference type="PANTHER" id="PTHR30537">
    <property type="entry name" value="HTH-TYPE TRANSCRIPTIONAL REGULATOR"/>
    <property type="match status" value="1"/>
</dbReference>
<accession>A0A396RRB0</accession>
<dbReference type="AlphaFoldDB" id="A0A396RRB0"/>
<dbReference type="EMBL" id="QWLV01000001">
    <property type="protein sequence ID" value="RHW19174.1"/>
    <property type="molecule type" value="Genomic_DNA"/>
</dbReference>
<dbReference type="GO" id="GO:0043565">
    <property type="term" value="F:sequence-specific DNA binding"/>
    <property type="evidence" value="ECO:0007669"/>
    <property type="project" value="TreeGrafter"/>
</dbReference>
<evidence type="ECO:0000259" key="5">
    <source>
        <dbReference type="PROSITE" id="PS50931"/>
    </source>
</evidence>
<dbReference type="FunFam" id="1.10.10.10:FF:000001">
    <property type="entry name" value="LysR family transcriptional regulator"/>
    <property type="match status" value="1"/>
</dbReference>
<dbReference type="Pfam" id="PF00126">
    <property type="entry name" value="HTH_1"/>
    <property type="match status" value="1"/>
</dbReference>
<sequence length="303" mass="31946">MKLPDLEAWAIFACVNEHRSFTAAANALGTSKATVSKAISRLEAHLGAALFHRTSRQLTLTQAGAQLAPRAAAILAEAIGAEEAARDEASAPSGLVRIAAPMSFGLKHLGPALADFMAAHPGITLDVHLSDERVDIIAGGFDIAIRIAAMPDSSLRARRIGGVTGHIVAAPTYLDQHGRPQHPADLADHAFFSYANAPNGGTLEFTRAGGEKATIRPTGPFRANSGDLFLPLLRAGLGIAMLPDFIVDDDLAAGTLERVLPGWATMSAAGLHIVSPPSDPRPRRVTLLIDFLAERLKRLCGTR</sequence>
<protein>
    <submittedName>
        <fullName evidence="6">LysR family transcriptional regulator</fullName>
    </submittedName>
</protein>
<dbReference type="PRINTS" id="PR00039">
    <property type="entry name" value="HTHLYSR"/>
</dbReference>
<dbReference type="InterPro" id="IPR036388">
    <property type="entry name" value="WH-like_DNA-bd_sf"/>
</dbReference>
<dbReference type="Gene3D" id="3.40.190.290">
    <property type="match status" value="1"/>
</dbReference>